<gene>
    <name evidence="1" type="ORF">GCM10022278_40440</name>
</gene>
<sequence length="92" mass="10716">MGCDLTKEKIALNRDKVIGKKFRYTWSGWGQIILQLDGAERNVQINRVTSNSEQRANKWSGVHPEQEPVESWNWSAVEKHTKRLQRVLKKIA</sequence>
<dbReference type="EMBL" id="BAABBO010000024">
    <property type="protein sequence ID" value="GAA3979852.1"/>
    <property type="molecule type" value="Genomic_DNA"/>
</dbReference>
<keyword evidence="2" id="KW-1185">Reference proteome</keyword>
<proteinExistence type="predicted"/>
<name>A0ABP7QBQ6_9GAMM</name>
<protein>
    <submittedName>
        <fullName evidence="1">Uncharacterized protein</fullName>
    </submittedName>
</protein>
<reference evidence="2" key="1">
    <citation type="journal article" date="2019" name="Int. J. Syst. Evol. Microbiol.">
        <title>The Global Catalogue of Microorganisms (GCM) 10K type strain sequencing project: providing services to taxonomists for standard genome sequencing and annotation.</title>
        <authorList>
            <consortium name="The Broad Institute Genomics Platform"/>
            <consortium name="The Broad Institute Genome Sequencing Center for Infectious Disease"/>
            <person name="Wu L."/>
            <person name="Ma J."/>
        </authorList>
    </citation>
    <scope>NUCLEOTIDE SEQUENCE [LARGE SCALE GENOMIC DNA]</scope>
    <source>
        <strain evidence="2">JCM 17555</strain>
    </source>
</reference>
<dbReference type="Proteomes" id="UP001501337">
    <property type="component" value="Unassembled WGS sequence"/>
</dbReference>
<accession>A0ABP7QBQ6</accession>
<organism evidence="1 2">
    <name type="scientific">Allohahella marinimesophila</name>
    <dbReference type="NCBI Taxonomy" id="1054972"/>
    <lineage>
        <taxon>Bacteria</taxon>
        <taxon>Pseudomonadati</taxon>
        <taxon>Pseudomonadota</taxon>
        <taxon>Gammaproteobacteria</taxon>
        <taxon>Oceanospirillales</taxon>
        <taxon>Hahellaceae</taxon>
        <taxon>Allohahella</taxon>
    </lineage>
</organism>
<comment type="caution">
    <text evidence="1">The sequence shown here is derived from an EMBL/GenBank/DDBJ whole genome shotgun (WGS) entry which is preliminary data.</text>
</comment>
<evidence type="ECO:0000313" key="2">
    <source>
        <dbReference type="Proteomes" id="UP001501337"/>
    </source>
</evidence>
<evidence type="ECO:0000313" key="1">
    <source>
        <dbReference type="EMBL" id="GAA3979852.1"/>
    </source>
</evidence>